<keyword evidence="2" id="KW-0813">Transport</keyword>
<feature type="transmembrane region" description="Helical" evidence="12">
    <location>
        <begin position="112"/>
        <end position="134"/>
    </location>
</feature>
<protein>
    <submittedName>
        <fullName evidence="14">Potassium channel</fullName>
    </submittedName>
</protein>
<evidence type="ECO:0000259" key="13">
    <source>
        <dbReference type="Pfam" id="PF00520"/>
    </source>
</evidence>
<keyword evidence="7" id="KW-0630">Potassium</keyword>
<comment type="caution">
    <text evidence="14">The sequence shown here is derived from an EMBL/GenBank/DDBJ whole genome shotgun (WGS) entry which is preliminary data.</text>
</comment>
<keyword evidence="6" id="KW-0851">Voltage-gated channel</keyword>
<reference evidence="14 15" key="1">
    <citation type="submission" date="2013-03" db="EMBL/GenBank/DDBJ databases">
        <title>Assembly of a new bacterial strain Brevibacillus borstelensis AK1.</title>
        <authorList>
            <person name="Rajan I."/>
            <person name="PoliReddy D."/>
            <person name="Sugumar T."/>
            <person name="Rathinam K."/>
            <person name="Alqarawi S."/>
            <person name="Khalil A.B."/>
            <person name="Sivakumar N."/>
        </authorList>
    </citation>
    <scope>NUCLEOTIDE SEQUENCE [LARGE SCALE GENOMIC DNA]</scope>
    <source>
        <strain evidence="14 15">AK1</strain>
    </source>
</reference>
<keyword evidence="10 12" id="KW-0472">Membrane</keyword>
<keyword evidence="11 14" id="KW-0407">Ion channel</keyword>
<dbReference type="Proteomes" id="UP000012081">
    <property type="component" value="Unassembled WGS sequence"/>
</dbReference>
<accession>M8DF77</accession>
<dbReference type="AlphaFoldDB" id="M8DF77"/>
<dbReference type="Gene3D" id="1.10.287.70">
    <property type="match status" value="1"/>
</dbReference>
<evidence type="ECO:0000256" key="6">
    <source>
        <dbReference type="ARBA" id="ARBA00022882"/>
    </source>
</evidence>
<evidence type="ECO:0000256" key="10">
    <source>
        <dbReference type="ARBA" id="ARBA00023136"/>
    </source>
</evidence>
<feature type="domain" description="Ion transport" evidence="13">
    <location>
        <begin position="7"/>
        <end position="196"/>
    </location>
</feature>
<dbReference type="GO" id="GO:0001508">
    <property type="term" value="P:action potential"/>
    <property type="evidence" value="ECO:0007669"/>
    <property type="project" value="TreeGrafter"/>
</dbReference>
<dbReference type="STRING" id="1300222.I532_14553"/>
<keyword evidence="15" id="KW-1185">Reference proteome</keyword>
<evidence type="ECO:0000313" key="15">
    <source>
        <dbReference type="Proteomes" id="UP000012081"/>
    </source>
</evidence>
<evidence type="ECO:0000256" key="3">
    <source>
        <dbReference type="ARBA" id="ARBA00022538"/>
    </source>
</evidence>
<feature type="transmembrane region" description="Helical" evidence="12">
    <location>
        <begin position="173"/>
        <end position="194"/>
    </location>
</feature>
<dbReference type="GO" id="GO:0005249">
    <property type="term" value="F:voltage-gated potassium channel activity"/>
    <property type="evidence" value="ECO:0007669"/>
    <property type="project" value="InterPro"/>
</dbReference>
<keyword evidence="9" id="KW-0406">Ion transport</keyword>
<dbReference type="PATRIC" id="fig|1300222.3.peg.3041"/>
<proteinExistence type="predicted"/>
<dbReference type="InterPro" id="IPR028325">
    <property type="entry name" value="VG_K_chnl"/>
</dbReference>
<dbReference type="Pfam" id="PF00520">
    <property type="entry name" value="Ion_trans"/>
    <property type="match status" value="1"/>
</dbReference>
<dbReference type="OrthoDB" id="9785285at2"/>
<dbReference type="InterPro" id="IPR005821">
    <property type="entry name" value="Ion_trans_dom"/>
</dbReference>
<dbReference type="PANTHER" id="PTHR11537">
    <property type="entry name" value="VOLTAGE-GATED POTASSIUM CHANNEL"/>
    <property type="match status" value="1"/>
</dbReference>
<evidence type="ECO:0000256" key="8">
    <source>
        <dbReference type="ARBA" id="ARBA00022989"/>
    </source>
</evidence>
<keyword evidence="3" id="KW-0633">Potassium transport</keyword>
<dbReference type="GO" id="GO:0008076">
    <property type="term" value="C:voltage-gated potassium channel complex"/>
    <property type="evidence" value="ECO:0007669"/>
    <property type="project" value="InterPro"/>
</dbReference>
<keyword evidence="4 12" id="KW-0812">Transmembrane</keyword>
<dbReference type="EMBL" id="APBN01000005">
    <property type="protein sequence ID" value="EMT52072.1"/>
    <property type="molecule type" value="Genomic_DNA"/>
</dbReference>
<feature type="transmembrane region" description="Helical" evidence="12">
    <location>
        <begin position="40"/>
        <end position="58"/>
    </location>
</feature>
<evidence type="ECO:0000256" key="12">
    <source>
        <dbReference type="SAM" id="Phobius"/>
    </source>
</evidence>
<dbReference type="InterPro" id="IPR027359">
    <property type="entry name" value="Volt_channel_dom_sf"/>
</dbReference>
<evidence type="ECO:0000256" key="11">
    <source>
        <dbReference type="ARBA" id="ARBA00023303"/>
    </source>
</evidence>
<dbReference type="PANTHER" id="PTHR11537:SF254">
    <property type="entry name" value="POTASSIUM VOLTAGE-GATED CHANNEL PROTEIN SHAB"/>
    <property type="match status" value="1"/>
</dbReference>
<evidence type="ECO:0000256" key="5">
    <source>
        <dbReference type="ARBA" id="ARBA00022826"/>
    </source>
</evidence>
<evidence type="ECO:0000313" key="14">
    <source>
        <dbReference type="EMBL" id="EMT52072.1"/>
    </source>
</evidence>
<dbReference type="Gene3D" id="1.20.120.350">
    <property type="entry name" value="Voltage-gated potassium channels. Chain C"/>
    <property type="match status" value="1"/>
</dbReference>
<name>M8DF77_9BACL</name>
<evidence type="ECO:0000256" key="9">
    <source>
        <dbReference type="ARBA" id="ARBA00023065"/>
    </source>
</evidence>
<evidence type="ECO:0000256" key="2">
    <source>
        <dbReference type="ARBA" id="ARBA00022448"/>
    </source>
</evidence>
<dbReference type="SUPFAM" id="SSF81324">
    <property type="entry name" value="Voltage-gated potassium channels"/>
    <property type="match status" value="1"/>
</dbReference>
<evidence type="ECO:0000256" key="7">
    <source>
        <dbReference type="ARBA" id="ARBA00022958"/>
    </source>
</evidence>
<comment type="subcellular location">
    <subcellularLocation>
        <location evidence="1">Membrane</location>
        <topology evidence="1">Multi-pass membrane protein</topology>
    </subcellularLocation>
</comment>
<dbReference type="RefSeq" id="WP_003389102.1">
    <property type="nucleotide sequence ID" value="NZ_APBN01000005.1"/>
</dbReference>
<evidence type="ECO:0000256" key="1">
    <source>
        <dbReference type="ARBA" id="ARBA00004141"/>
    </source>
</evidence>
<keyword evidence="8 12" id="KW-1133">Transmembrane helix</keyword>
<evidence type="ECO:0000256" key="4">
    <source>
        <dbReference type="ARBA" id="ARBA00022692"/>
    </source>
</evidence>
<gene>
    <name evidence="14" type="ORF">I532_14553</name>
</gene>
<sequence length="254" mass="29351">MFFRVMYEIFVILLVITYAIVVFADPASHPRLTEEFMNQADVILISFLAAEYVIRLWLAKDKKKFVISNWFDLVAMIPLDHYFYLARFMRILRLVRILRASPFLWSMLKSKPMQRVIGVVTLIMLWSSGAIYLLEAGINENIVHFGDALWWSIVTTTTVGYGDISPVTTGGRIMATILMVTGIGTLGALTANFAHHWTEFQEGKGQTPEEHAHAEKKMRALHQLQQVEQLTQKEYESMMKTIEELYRERNGEER</sequence>
<keyword evidence="5" id="KW-0631">Potassium channel</keyword>
<organism evidence="14 15">
    <name type="scientific">Brevibacillus borstelensis AK1</name>
    <dbReference type="NCBI Taxonomy" id="1300222"/>
    <lineage>
        <taxon>Bacteria</taxon>
        <taxon>Bacillati</taxon>
        <taxon>Bacillota</taxon>
        <taxon>Bacilli</taxon>
        <taxon>Bacillales</taxon>
        <taxon>Paenibacillaceae</taxon>
        <taxon>Brevibacillus</taxon>
    </lineage>
</organism>